<reference evidence="2" key="1">
    <citation type="submission" date="2018-01" db="EMBL/GenBank/DDBJ databases">
        <title>Complete genome of Tamlana sp. UJ94.</title>
        <authorList>
            <person name="Jung J."/>
            <person name="Chung D."/>
            <person name="Bae S.S."/>
            <person name="Baek K."/>
        </authorList>
    </citation>
    <scope>NUCLEOTIDE SEQUENCE [LARGE SCALE GENOMIC DNA]</scope>
    <source>
        <strain evidence="2">UJ94</strain>
    </source>
</reference>
<dbReference type="OrthoDB" id="1441316at2"/>
<dbReference type="RefSeq" id="WP_102995271.1">
    <property type="nucleotide sequence ID" value="NZ_CP025938.1"/>
</dbReference>
<evidence type="ECO:0000313" key="1">
    <source>
        <dbReference type="EMBL" id="AUS05226.1"/>
    </source>
</evidence>
<proteinExistence type="predicted"/>
<gene>
    <name evidence="1" type="ORF">C1A40_06960</name>
</gene>
<dbReference type="Proteomes" id="UP000236592">
    <property type="component" value="Chromosome"/>
</dbReference>
<evidence type="ECO:0000313" key="2">
    <source>
        <dbReference type="Proteomes" id="UP000236592"/>
    </source>
</evidence>
<accession>A0A2I7SH48</accession>
<keyword evidence="2" id="KW-1185">Reference proteome</keyword>
<dbReference type="EMBL" id="CP025938">
    <property type="protein sequence ID" value="AUS05226.1"/>
    <property type="molecule type" value="Genomic_DNA"/>
</dbReference>
<name>A0A2I7SH48_9FLAO</name>
<protein>
    <submittedName>
        <fullName evidence="1">Uncharacterized protein</fullName>
    </submittedName>
</protein>
<dbReference type="KEGG" id="taj:C1A40_06960"/>
<organism evidence="1 2">
    <name type="scientific">Pseudotamlana carrageenivorans</name>
    <dbReference type="NCBI Taxonomy" id="2069432"/>
    <lineage>
        <taxon>Bacteria</taxon>
        <taxon>Pseudomonadati</taxon>
        <taxon>Bacteroidota</taxon>
        <taxon>Flavobacteriia</taxon>
        <taxon>Flavobacteriales</taxon>
        <taxon>Flavobacteriaceae</taxon>
        <taxon>Pseudotamlana</taxon>
    </lineage>
</organism>
<dbReference type="AlphaFoldDB" id="A0A2I7SH48"/>
<sequence length="137" mass="15530">MEVEKDLIKREIQRLTLMLSGLVEKISGLNPNSAKGGIDEVNNALKSQFDLSLEDITEMSASDVIKNISNLHESHIEKIAELIHEIILKIESSDVDLKFEKTKIAEKGIIIIDFLNENSNTFSMKRMHIKTALQQRL</sequence>